<dbReference type="SUPFAM" id="SSF75304">
    <property type="entry name" value="Amidase signature (AS) enzymes"/>
    <property type="match status" value="1"/>
</dbReference>
<feature type="domain" description="Amidase" evidence="1">
    <location>
        <begin position="26"/>
        <end position="443"/>
    </location>
</feature>
<comment type="caution">
    <text evidence="2">The sequence shown here is derived from an EMBL/GenBank/DDBJ whole genome shotgun (WGS) entry which is preliminary data.</text>
</comment>
<dbReference type="InterPro" id="IPR000120">
    <property type="entry name" value="Amidase"/>
</dbReference>
<sequence>MNNLHYKSLLEIGRLIQSGDITSVAVTEALLTRIDTLDSDLHSYFYVMRDSALKQATEADAEIAAGKLRGPLHGVPIALKDLIWTKDAPTSHGMIIHKDRYPTEDSTVVDRFRAAGAVILGKLTQTESAFADHHPEITRPNNPWGSALWTGVSSSGSGVATAAGLCYGSIGTDTGGSIRFPSNANGLTGIKPTWSRVTRHGACELAASLDHIGPMARSAADAAAMLQAIAGRDDKDPTSSSEPVPDYLALMTRGISKMRIGIDKAWALEKVDADTRAALESAMVTLTSLGATLVEITIPDTEKAAAEWSALCAVETALAHEDTYPAQKDQYGPGLSGLLDLGHQVTVLEYQRLLLSRAALRGDISALFSQVDLILAPATAYAGLTWDTMTRFGTDQALFNGVLRYTSAFDASGHPTITLPCGMTAAGAPIGFQLVAAHFDETAMIQGAWAFQQVTDWHKKHPAL</sequence>
<dbReference type="Gene3D" id="3.90.1300.10">
    <property type="entry name" value="Amidase signature (AS) domain"/>
    <property type="match status" value="1"/>
</dbReference>
<dbReference type="InterPro" id="IPR023631">
    <property type="entry name" value="Amidase_dom"/>
</dbReference>
<dbReference type="InterPro" id="IPR036928">
    <property type="entry name" value="AS_sf"/>
</dbReference>
<dbReference type="EMBL" id="JTJJ01000157">
    <property type="protein sequence ID" value="KHJ65161.1"/>
    <property type="molecule type" value="Genomic_DNA"/>
</dbReference>
<dbReference type="PANTHER" id="PTHR11895:SF176">
    <property type="entry name" value="AMIDASE AMID-RELATED"/>
    <property type="match status" value="1"/>
</dbReference>
<evidence type="ECO:0000313" key="2">
    <source>
        <dbReference type="EMBL" id="KHJ65161.1"/>
    </source>
</evidence>
<evidence type="ECO:0000259" key="1">
    <source>
        <dbReference type="Pfam" id="PF01425"/>
    </source>
</evidence>
<dbReference type="PROSITE" id="PS00571">
    <property type="entry name" value="AMIDASES"/>
    <property type="match status" value="1"/>
</dbReference>
<dbReference type="Pfam" id="PF01425">
    <property type="entry name" value="Amidase"/>
    <property type="match status" value="1"/>
</dbReference>
<protein>
    <submittedName>
        <fullName evidence="2">Amidase</fullName>
    </submittedName>
</protein>
<dbReference type="InterPro" id="IPR020556">
    <property type="entry name" value="Amidase_CS"/>
</dbReference>
<name>A0A0B1R0I5_9GAMM</name>
<dbReference type="RefSeq" id="WP_039337174.1">
    <property type="nucleotide sequence ID" value="NZ_JTJJ01000157.1"/>
</dbReference>
<accession>A0A0B1R0I5</accession>
<dbReference type="AlphaFoldDB" id="A0A0B1R0I5"/>
<dbReference type="GO" id="GO:0003824">
    <property type="term" value="F:catalytic activity"/>
    <property type="evidence" value="ECO:0007669"/>
    <property type="project" value="InterPro"/>
</dbReference>
<proteinExistence type="predicted"/>
<organism evidence="2 3">
    <name type="scientific">Pantoea rodasii</name>
    <dbReference type="NCBI Taxonomy" id="1076549"/>
    <lineage>
        <taxon>Bacteria</taxon>
        <taxon>Pseudomonadati</taxon>
        <taxon>Pseudomonadota</taxon>
        <taxon>Gammaproteobacteria</taxon>
        <taxon>Enterobacterales</taxon>
        <taxon>Erwiniaceae</taxon>
        <taxon>Pantoea</taxon>
    </lineage>
</organism>
<gene>
    <name evidence="2" type="ORF">QU24_26080</name>
</gene>
<reference evidence="2 3" key="1">
    <citation type="submission" date="2014-11" db="EMBL/GenBank/DDBJ databases">
        <title>Genome sequencing of Pantoea rodasii ND03.</title>
        <authorList>
            <person name="Muhamad Yunos N.Y."/>
            <person name="Chan K.-G."/>
        </authorList>
    </citation>
    <scope>NUCLEOTIDE SEQUENCE [LARGE SCALE GENOMIC DNA]</scope>
    <source>
        <strain evidence="2 3">ND03</strain>
    </source>
</reference>
<dbReference type="Proteomes" id="UP000030853">
    <property type="component" value="Unassembled WGS sequence"/>
</dbReference>
<evidence type="ECO:0000313" key="3">
    <source>
        <dbReference type="Proteomes" id="UP000030853"/>
    </source>
</evidence>
<dbReference type="PANTHER" id="PTHR11895">
    <property type="entry name" value="TRANSAMIDASE"/>
    <property type="match status" value="1"/>
</dbReference>